<accession>A0A370GXQ0</accession>
<keyword evidence="3" id="KW-1185">Reference proteome</keyword>
<name>A0A370GXQ0_9NOCA</name>
<dbReference type="EMBL" id="QQAZ01000008">
    <property type="protein sequence ID" value="RDI48437.1"/>
    <property type="molecule type" value="Genomic_DNA"/>
</dbReference>
<dbReference type="STRING" id="1210089.GCA_001613165_04388"/>
<organism evidence="2 3">
    <name type="scientific">Nocardia mexicana</name>
    <dbReference type="NCBI Taxonomy" id="279262"/>
    <lineage>
        <taxon>Bacteria</taxon>
        <taxon>Bacillati</taxon>
        <taxon>Actinomycetota</taxon>
        <taxon>Actinomycetes</taxon>
        <taxon>Mycobacteriales</taxon>
        <taxon>Nocardiaceae</taxon>
        <taxon>Nocardia</taxon>
    </lineage>
</organism>
<dbReference type="RefSeq" id="WP_068022617.1">
    <property type="nucleotide sequence ID" value="NZ_QQAZ01000008.1"/>
</dbReference>
<dbReference type="Proteomes" id="UP000255355">
    <property type="component" value="Unassembled WGS sequence"/>
</dbReference>
<evidence type="ECO:0000313" key="2">
    <source>
        <dbReference type="EMBL" id="RDI48437.1"/>
    </source>
</evidence>
<proteinExistence type="predicted"/>
<feature type="transmembrane region" description="Helical" evidence="1">
    <location>
        <begin position="84"/>
        <end position="105"/>
    </location>
</feature>
<feature type="transmembrane region" description="Helical" evidence="1">
    <location>
        <begin position="50"/>
        <end position="72"/>
    </location>
</feature>
<evidence type="ECO:0000313" key="3">
    <source>
        <dbReference type="Proteomes" id="UP000255355"/>
    </source>
</evidence>
<protein>
    <submittedName>
        <fullName evidence="2">Uncharacterized protein</fullName>
    </submittedName>
</protein>
<sequence>MKQGSGGTAIVAGILAILLALLGVVGIVLTVRASGVLNDDDPYTVRENNVVGLVLVCGVQGLVALLWLLGGITLLNRKKSGPSLLIVLSFLSFLGGTLYAVVGLVTPDPAVGVGGVIAVLLAVLMLALILSKSCSRWCEEGRAPQHPLARGQLRNRDR</sequence>
<feature type="transmembrane region" description="Helical" evidence="1">
    <location>
        <begin position="111"/>
        <end position="130"/>
    </location>
</feature>
<reference evidence="2 3" key="1">
    <citation type="submission" date="2018-07" db="EMBL/GenBank/DDBJ databases">
        <title>Genomic Encyclopedia of Type Strains, Phase IV (KMG-IV): sequencing the most valuable type-strain genomes for metagenomic binning, comparative biology and taxonomic classification.</title>
        <authorList>
            <person name="Goeker M."/>
        </authorList>
    </citation>
    <scope>NUCLEOTIDE SEQUENCE [LARGE SCALE GENOMIC DNA]</scope>
    <source>
        <strain evidence="2 3">DSM 44952</strain>
    </source>
</reference>
<dbReference type="AlphaFoldDB" id="A0A370GXQ0"/>
<keyword evidence="1" id="KW-1133">Transmembrane helix</keyword>
<feature type="transmembrane region" description="Helical" evidence="1">
    <location>
        <begin position="7"/>
        <end position="30"/>
    </location>
</feature>
<keyword evidence="1" id="KW-0472">Membrane</keyword>
<evidence type="ECO:0000256" key="1">
    <source>
        <dbReference type="SAM" id="Phobius"/>
    </source>
</evidence>
<keyword evidence="1" id="KW-0812">Transmembrane</keyword>
<comment type="caution">
    <text evidence="2">The sequence shown here is derived from an EMBL/GenBank/DDBJ whole genome shotgun (WGS) entry which is preliminary data.</text>
</comment>
<gene>
    <name evidence="2" type="ORF">DFR68_108270</name>
</gene>